<dbReference type="PATRIC" id="fig|1212489.4.peg.109"/>
<organism evidence="3 4">
    <name type="scientific">Legionella drozanskii LLAP-1</name>
    <dbReference type="NCBI Taxonomy" id="1212489"/>
    <lineage>
        <taxon>Bacteria</taxon>
        <taxon>Pseudomonadati</taxon>
        <taxon>Pseudomonadota</taxon>
        <taxon>Gammaproteobacteria</taxon>
        <taxon>Legionellales</taxon>
        <taxon>Legionellaceae</taxon>
        <taxon>Legionella</taxon>
    </lineage>
</organism>
<proteinExistence type="predicted"/>
<keyword evidence="2" id="KW-0472">Membrane</keyword>
<dbReference type="Proteomes" id="UP000054736">
    <property type="component" value="Unassembled WGS sequence"/>
</dbReference>
<sequence length="826" mass="94542">MGIPSVNPTGITSESLHNQNCYAYLRALKIPESVFNSLEALDAKLADGLRQIHQQEDYNPRFAYADLYTRFFTVAEENIKTIFDEPRQNLTRQLANNIGLKHFVETAAIEEAEIDEEKNNETREFLPEELAKRKEREESLAKTRALRTAIKSDLAQTPNKEEDIRQQIRSLDEFILSIYDNDNHILETTFTAIQKIPLEHTPMSSSVEKGIAHFFPSSPSTINLHSQTPAQAGSAYGRLTAMTTGDFKPQHTTSLATIRHYQYNLDRRLREYRIGTQAQRHHGEVRISPLFERWLDLHADAEYDPSKPRKITHVYFNNLGRDRDDFEGKKEKALTEALHKLEGRHPNLVVITLPADKGLMHQSEFLKTTDQHDFKETFDEFFKIASQDKTAKNATKDFYISAEARSLIFRNEEKELKKLLQKSFAKIGIEEGKPLTSAQRQAVWFHFIKFELTNHILEKLDPNSVNFSCKDAIDRGGVSSAYYNLMKSIEAKVPLTREEFERALHAAPTVVKARGMNHHSKIIWNTVDAYINNNFDTIFNDPKLAWMIEWRDLNCPHSRVDDLLSLRLSQVQKQLDKAQDTASTSEQQFLDLEQEVITLIKQQHELGVSGKRLLLETVTRTSQLIAQPDNKNAAERYQKLAKQLTIKYPYLNIGVGLLKIFSGLLIYIASFGKAQKWITEGRATRMAGLQADARRTLIDKMDSIKNQLKITKIPPELREENLTAIIKLLGSNLFKGESGDDPDIISEIKGILQDIHPENSQEYEQELTKIKKLIAAKEDNFNEATASVLKAFSHHGTFKEIRSVLSENPLMQEIMDTGEHVSRNLF</sequence>
<evidence type="ECO:0000313" key="3">
    <source>
        <dbReference type="EMBL" id="KTC93758.1"/>
    </source>
</evidence>
<dbReference type="RefSeq" id="WP_058494472.1">
    <property type="nucleotide sequence ID" value="NZ_CAAAIU010000006.1"/>
</dbReference>
<keyword evidence="2" id="KW-1133">Transmembrane helix</keyword>
<protein>
    <submittedName>
        <fullName evidence="3">Ankyrin repeat protein</fullName>
    </submittedName>
</protein>
<dbReference type="AlphaFoldDB" id="A0A0W0TDW2"/>
<keyword evidence="2" id="KW-0812">Transmembrane</keyword>
<dbReference type="EMBL" id="LNXY01000001">
    <property type="protein sequence ID" value="KTC93758.1"/>
    <property type="molecule type" value="Genomic_DNA"/>
</dbReference>
<feature type="coiled-coil region" evidence="1">
    <location>
        <begin position="568"/>
        <end position="595"/>
    </location>
</feature>
<evidence type="ECO:0000256" key="1">
    <source>
        <dbReference type="SAM" id="Coils"/>
    </source>
</evidence>
<name>A0A0W0TDW2_9GAMM</name>
<keyword evidence="1" id="KW-0175">Coiled coil</keyword>
<keyword evidence="4" id="KW-1185">Reference proteome</keyword>
<comment type="caution">
    <text evidence="3">The sequence shown here is derived from an EMBL/GenBank/DDBJ whole genome shotgun (WGS) entry which is preliminary data.</text>
</comment>
<evidence type="ECO:0000313" key="4">
    <source>
        <dbReference type="Proteomes" id="UP000054736"/>
    </source>
</evidence>
<feature type="transmembrane region" description="Helical" evidence="2">
    <location>
        <begin position="648"/>
        <end position="669"/>
    </location>
</feature>
<gene>
    <name evidence="3" type="ORF">Ldro_0108</name>
</gene>
<accession>A0A0W0TDW2</accession>
<dbReference type="OrthoDB" id="5632105at2"/>
<evidence type="ECO:0000256" key="2">
    <source>
        <dbReference type="SAM" id="Phobius"/>
    </source>
</evidence>
<reference evidence="3 4" key="1">
    <citation type="submission" date="2015-11" db="EMBL/GenBank/DDBJ databases">
        <title>Genomic analysis of 38 Legionella species identifies large and diverse effector repertoires.</title>
        <authorList>
            <person name="Burstein D."/>
            <person name="Amaro F."/>
            <person name="Zusman T."/>
            <person name="Lifshitz Z."/>
            <person name="Cohen O."/>
            <person name="Gilbert J.A."/>
            <person name="Pupko T."/>
            <person name="Shuman H.A."/>
            <person name="Segal G."/>
        </authorList>
    </citation>
    <scope>NUCLEOTIDE SEQUENCE [LARGE SCALE GENOMIC DNA]</scope>
    <source>
        <strain evidence="3 4">ATCC 700990</strain>
    </source>
</reference>